<keyword evidence="2" id="KW-1185">Reference proteome</keyword>
<evidence type="ECO:0008006" key="3">
    <source>
        <dbReference type="Google" id="ProtNLM"/>
    </source>
</evidence>
<gene>
    <name evidence="1" type="ORF">SAMN04488042_102255</name>
</gene>
<proteinExistence type="predicted"/>
<dbReference type="Proteomes" id="UP000199144">
    <property type="component" value="Unassembled WGS sequence"/>
</dbReference>
<dbReference type="EMBL" id="FOTQ01000002">
    <property type="protein sequence ID" value="SFL95058.1"/>
    <property type="molecule type" value="Genomic_DNA"/>
</dbReference>
<evidence type="ECO:0000313" key="2">
    <source>
        <dbReference type="Proteomes" id="UP000199144"/>
    </source>
</evidence>
<name>A0A1I4LVA3_9RHOB</name>
<dbReference type="RefSeq" id="WP_093093138.1">
    <property type="nucleotide sequence ID" value="NZ_FOTQ01000002.1"/>
</dbReference>
<evidence type="ECO:0000313" key="1">
    <source>
        <dbReference type="EMBL" id="SFL95058.1"/>
    </source>
</evidence>
<protein>
    <recommendedName>
        <fullName evidence="3">Acyltransferase</fullName>
    </recommendedName>
</protein>
<organism evidence="1 2">
    <name type="scientific">Shimia aestuarii</name>
    <dbReference type="NCBI Taxonomy" id="254406"/>
    <lineage>
        <taxon>Bacteria</taxon>
        <taxon>Pseudomonadati</taxon>
        <taxon>Pseudomonadota</taxon>
        <taxon>Alphaproteobacteria</taxon>
        <taxon>Rhodobacterales</taxon>
        <taxon>Roseobacteraceae</taxon>
    </lineage>
</organism>
<accession>A0A1I4LVA3</accession>
<reference evidence="1 2" key="1">
    <citation type="submission" date="2016-10" db="EMBL/GenBank/DDBJ databases">
        <authorList>
            <person name="de Groot N.N."/>
        </authorList>
    </citation>
    <scope>NUCLEOTIDE SEQUENCE [LARGE SCALE GENOMIC DNA]</scope>
    <source>
        <strain evidence="1 2">DSM 15283</strain>
    </source>
</reference>
<dbReference type="AlphaFoldDB" id="A0A1I4LVA3"/>
<dbReference type="OrthoDB" id="1113830at2"/>
<sequence length="284" mass="30868">MDELLRTRLRLSQGANLRIKALRVLMSVVDIGNRAFTGQAFFALRETEQTLIALDGRVGTDLVWALLEMKGGTTIRAHGLHHVPRTGRVVIGATHPVGTFDFIAHAGALLKHRPDLKVVANREAERFLGPDLLIPVDLDRNNNALSARTTRAAMKAHVENEGALLIFGSGRVPDMRDGLLVEPAWRMGVTRMSQDTGAPIIPASADLRNSRHYYRTRRLGRVLSGGNDAFGREVASLRYVSELLSKLGGAYSVHYGAPLAPGTAPETIKATAEGLVPGLYCPVR</sequence>